<reference evidence="2" key="1">
    <citation type="journal article" date="2019" name="Int. J. Syst. Evol. Microbiol.">
        <title>The Global Catalogue of Microorganisms (GCM) 10K type strain sequencing project: providing services to taxonomists for standard genome sequencing and annotation.</title>
        <authorList>
            <consortium name="The Broad Institute Genomics Platform"/>
            <consortium name="The Broad Institute Genome Sequencing Center for Infectious Disease"/>
            <person name="Wu L."/>
            <person name="Ma J."/>
        </authorList>
    </citation>
    <scope>NUCLEOTIDE SEQUENCE [LARGE SCALE GENOMIC DNA]</scope>
    <source>
        <strain evidence="2">JCM 5052</strain>
    </source>
</reference>
<dbReference type="RefSeq" id="WP_346160782.1">
    <property type="nucleotide sequence ID" value="NZ_BAAABZ010000071.1"/>
</dbReference>
<dbReference type="EMBL" id="BAAABZ010000071">
    <property type="protein sequence ID" value="GAA0554035.1"/>
    <property type="molecule type" value="Genomic_DNA"/>
</dbReference>
<keyword evidence="2" id="KW-1185">Reference proteome</keyword>
<protein>
    <submittedName>
        <fullName evidence="1">Uncharacterized protein</fullName>
    </submittedName>
</protein>
<organism evidence="1 2">
    <name type="scientific">Streptomyces mordarskii</name>
    <dbReference type="NCBI Taxonomy" id="1226758"/>
    <lineage>
        <taxon>Bacteria</taxon>
        <taxon>Bacillati</taxon>
        <taxon>Actinomycetota</taxon>
        <taxon>Actinomycetes</taxon>
        <taxon>Kitasatosporales</taxon>
        <taxon>Streptomycetaceae</taxon>
        <taxon>Streptomyces</taxon>
    </lineage>
</organism>
<proteinExistence type="predicted"/>
<name>A0ABP3NVC2_9ACTN</name>
<comment type="caution">
    <text evidence="1">The sequence shown here is derived from an EMBL/GenBank/DDBJ whole genome shotgun (WGS) entry which is preliminary data.</text>
</comment>
<sequence>MSVMSPARTRATHINLSDVATAHRDKFLNLMDQADQTISVPEILLLHSDAADAIGLQLPPRGEIAVCSCGCNCLIVFDADAAHTFNDGYGETTQCPACADDHRGHTAE</sequence>
<gene>
    <name evidence="1" type="ORF">GCM10010390_65120</name>
</gene>
<accession>A0ABP3NVC2</accession>
<dbReference type="Proteomes" id="UP001501576">
    <property type="component" value="Unassembled WGS sequence"/>
</dbReference>
<evidence type="ECO:0000313" key="1">
    <source>
        <dbReference type="EMBL" id="GAA0554035.1"/>
    </source>
</evidence>
<evidence type="ECO:0000313" key="2">
    <source>
        <dbReference type="Proteomes" id="UP001501576"/>
    </source>
</evidence>